<protein>
    <submittedName>
        <fullName evidence="2">Uncharacterized protein</fullName>
    </submittedName>
</protein>
<dbReference type="AlphaFoldDB" id="A0A1I8BWI1"/>
<dbReference type="WBParaSite" id="MhA1_Contig713.frz3.gene18">
    <property type="protein sequence ID" value="MhA1_Contig713.frz3.gene18"/>
    <property type="gene ID" value="MhA1_Contig713.frz3.gene18"/>
</dbReference>
<keyword evidence="1" id="KW-1185">Reference proteome</keyword>
<reference evidence="2" key="1">
    <citation type="submission" date="2016-11" db="UniProtKB">
        <authorList>
            <consortium name="WormBaseParasite"/>
        </authorList>
    </citation>
    <scope>IDENTIFICATION</scope>
</reference>
<dbReference type="Proteomes" id="UP000095281">
    <property type="component" value="Unplaced"/>
</dbReference>
<evidence type="ECO:0000313" key="2">
    <source>
        <dbReference type="WBParaSite" id="MhA1_Contig713.frz3.gene18"/>
    </source>
</evidence>
<name>A0A1I8BWI1_MELHA</name>
<sequence length="38" mass="4350">MRMNVGMVYATVSIISSFSLEKCNKAERFLLEETYGCK</sequence>
<evidence type="ECO:0000313" key="1">
    <source>
        <dbReference type="Proteomes" id="UP000095281"/>
    </source>
</evidence>
<organism evidence="1 2">
    <name type="scientific">Meloidogyne hapla</name>
    <name type="common">Root-knot nematode worm</name>
    <dbReference type="NCBI Taxonomy" id="6305"/>
    <lineage>
        <taxon>Eukaryota</taxon>
        <taxon>Metazoa</taxon>
        <taxon>Ecdysozoa</taxon>
        <taxon>Nematoda</taxon>
        <taxon>Chromadorea</taxon>
        <taxon>Rhabditida</taxon>
        <taxon>Tylenchina</taxon>
        <taxon>Tylenchomorpha</taxon>
        <taxon>Tylenchoidea</taxon>
        <taxon>Meloidogynidae</taxon>
        <taxon>Meloidogyninae</taxon>
        <taxon>Meloidogyne</taxon>
    </lineage>
</organism>
<proteinExistence type="predicted"/>
<accession>A0A1I8BWI1</accession>